<dbReference type="SUPFAM" id="SSF82185">
    <property type="entry name" value="Histone H3 K4-specific methyltransferase SET7/9 N-terminal domain"/>
    <property type="match status" value="1"/>
</dbReference>
<gene>
    <name evidence="1" type="ORF">MAR_ORF134</name>
</gene>
<keyword evidence="2" id="KW-1185">Reference proteome</keyword>
<dbReference type="OrthoDB" id="31533at10239"/>
<reference evidence="1 2" key="1">
    <citation type="journal article" date="2009" name="Proc. Natl. Acad. Sci. U.S.A.">
        <title>Giant Marseillevirus highlights the role of amoebae as a melting pot in emergence of chimeric microorganisms.</title>
        <authorList>
            <person name="Boyer M."/>
            <person name="Yutin N."/>
            <person name="Pagnier I."/>
            <person name="Barrassi L."/>
            <person name="Fournous G."/>
            <person name="Espinosa L."/>
            <person name="Robert C."/>
            <person name="Azza S."/>
            <person name="Sun S."/>
            <person name="Rossmann M.G."/>
            <person name="Suzan-Monti M."/>
            <person name="La Scola B."/>
            <person name="Koonin E.V."/>
            <person name="Raoult D."/>
        </authorList>
    </citation>
    <scope>NUCLEOTIDE SEQUENCE [LARGE SCALE GENOMIC DNA]</scope>
    <source>
        <strain evidence="1 2">T19</strain>
    </source>
</reference>
<proteinExistence type="predicted"/>
<sequence>MYKFLEKRERVCLCVGGGIPLPNRTEHMEKRVSNEKGFREVRGVLPNGETFYYIAKFSGISLYATYIDGKMEGIFRVRSRPKGKLLVDGHFKDGRPHGLFRQWEPEAQRVLATCTFVKGRALEWNSQGESYIISRNEKKKTLFVTRKEEDDGGLLVSSWFFSGMEPGEINQKNIGSAFHVALQKEKYRNVEIFATKFFADERETTKTQQRPGGLFSDFLWAEVPTSHEERCP</sequence>
<dbReference type="Gene3D" id="2.20.110.10">
    <property type="entry name" value="Histone H3 K4-specific methyltransferase SET7/9 N-terminal domain"/>
    <property type="match status" value="1"/>
</dbReference>
<organismHost>
    <name type="scientific">Acanthamoeba</name>
    <dbReference type="NCBI Taxonomy" id="5754"/>
</organismHost>
<name>D2XAD8_GBMV</name>
<evidence type="ECO:0008006" key="3">
    <source>
        <dbReference type="Google" id="ProtNLM"/>
    </source>
</evidence>
<accession>D2XAD8</accession>
<dbReference type="RefSeq" id="YP_003406877.1">
    <property type="nucleotide sequence ID" value="NC_013756.1"/>
</dbReference>
<dbReference type="Proteomes" id="UP000029780">
    <property type="component" value="Segment"/>
</dbReference>
<evidence type="ECO:0000313" key="1">
    <source>
        <dbReference type="EMBL" id="ADB03915.1"/>
    </source>
</evidence>
<evidence type="ECO:0000313" key="2">
    <source>
        <dbReference type="Proteomes" id="UP000029780"/>
    </source>
</evidence>
<dbReference type="EMBL" id="GU071086">
    <property type="protein sequence ID" value="ADB03915.1"/>
    <property type="molecule type" value="Genomic_DNA"/>
</dbReference>
<protein>
    <recommendedName>
        <fullName evidence="3">MORN repeat-containing protein</fullName>
    </recommendedName>
</protein>
<organism evidence="1 2">
    <name type="scientific">Marseillevirus marseillevirus</name>
    <name type="common">GBM</name>
    <dbReference type="NCBI Taxonomy" id="694581"/>
    <lineage>
        <taxon>Viruses</taxon>
        <taxon>Varidnaviria</taxon>
        <taxon>Bamfordvirae</taxon>
        <taxon>Nucleocytoviricota</taxon>
        <taxon>Megaviricetes</taxon>
        <taxon>Pimascovirales</taxon>
        <taxon>Pimascovirales incertae sedis</taxon>
        <taxon>Marseilleviridae</taxon>
        <taxon>Marseillevirus</taxon>
        <taxon>Marseillevirus massiliense</taxon>
    </lineage>
</organism>
<dbReference type="KEGG" id="vg:8746371"/>
<dbReference type="GeneID" id="8746371"/>